<dbReference type="PROSITE" id="PS50110">
    <property type="entry name" value="RESPONSE_REGULATORY"/>
    <property type="match status" value="1"/>
</dbReference>
<dbReference type="Pfam" id="PF08664">
    <property type="entry name" value="YcbB"/>
    <property type="match status" value="1"/>
</dbReference>
<evidence type="ECO:0000256" key="4">
    <source>
        <dbReference type="ARBA" id="ARBA00024867"/>
    </source>
</evidence>
<accession>A0A267MHV4</accession>
<evidence type="ECO:0000256" key="5">
    <source>
        <dbReference type="PROSITE-ProRule" id="PRU00169"/>
    </source>
</evidence>
<evidence type="ECO:0000256" key="3">
    <source>
        <dbReference type="ARBA" id="ARBA00023012"/>
    </source>
</evidence>
<gene>
    <name evidence="7" type="ORF">CCE28_11400</name>
</gene>
<evidence type="ECO:0000256" key="2">
    <source>
        <dbReference type="ARBA" id="ARBA00022553"/>
    </source>
</evidence>
<comment type="function">
    <text evidence="4">May play the central regulatory role in sporulation. It may be an element of the effector pathway responsible for the activation of sporulation genes in response to nutritional stress. Spo0A may act in concert with spo0H (a sigma factor) to control the expression of some genes that are critical to the sporulation process.</text>
</comment>
<dbReference type="SUPFAM" id="SSF52172">
    <property type="entry name" value="CheY-like"/>
    <property type="match status" value="1"/>
</dbReference>
<evidence type="ECO:0000256" key="1">
    <source>
        <dbReference type="ARBA" id="ARBA00018672"/>
    </source>
</evidence>
<dbReference type="Proteomes" id="UP000216024">
    <property type="component" value="Unassembled WGS sequence"/>
</dbReference>
<dbReference type="PANTHER" id="PTHR44591:SF14">
    <property type="entry name" value="PROTEIN PILG"/>
    <property type="match status" value="1"/>
</dbReference>
<keyword evidence="8" id="KW-1185">Reference proteome</keyword>
<evidence type="ECO:0000313" key="8">
    <source>
        <dbReference type="Proteomes" id="UP000216024"/>
    </source>
</evidence>
<dbReference type="OrthoDB" id="1684633at2"/>
<feature type="modified residue" description="4-aspartylphosphate" evidence="5">
    <location>
        <position position="53"/>
    </location>
</feature>
<organism evidence="7 8">
    <name type="scientific">Anaeromicrobium sediminis</name>
    <dbReference type="NCBI Taxonomy" id="1478221"/>
    <lineage>
        <taxon>Bacteria</taxon>
        <taxon>Bacillati</taxon>
        <taxon>Bacillota</taxon>
        <taxon>Clostridia</taxon>
        <taxon>Peptostreptococcales</taxon>
        <taxon>Thermotaleaceae</taxon>
        <taxon>Anaeromicrobium</taxon>
    </lineage>
</organism>
<dbReference type="RefSeq" id="WP_095133846.1">
    <property type="nucleotide sequence ID" value="NZ_NIBG01000009.1"/>
</dbReference>
<dbReference type="Pfam" id="PF00072">
    <property type="entry name" value="Response_reg"/>
    <property type="match status" value="1"/>
</dbReference>
<keyword evidence="2 5" id="KW-0597">Phosphoprotein</keyword>
<name>A0A267MHV4_9FIRM</name>
<dbReference type="EMBL" id="NIBG01000009">
    <property type="protein sequence ID" value="PAB59116.1"/>
    <property type="molecule type" value="Genomic_DNA"/>
</dbReference>
<dbReference type="InterPro" id="IPR011006">
    <property type="entry name" value="CheY-like_superfamily"/>
</dbReference>
<dbReference type="InterPro" id="IPR013972">
    <property type="entry name" value="YcbB"/>
</dbReference>
<dbReference type="Gene3D" id="3.40.50.2300">
    <property type="match status" value="1"/>
</dbReference>
<evidence type="ECO:0000259" key="6">
    <source>
        <dbReference type="PROSITE" id="PS50110"/>
    </source>
</evidence>
<feature type="domain" description="Response regulatory" evidence="6">
    <location>
        <begin position="2"/>
        <end position="118"/>
    </location>
</feature>
<proteinExistence type="predicted"/>
<sequence length="280" mass="32233">MKLYIIEDDIHIVKILQKIIEDKKLGEVVGYSLDGNKGLEEIGELNPQLVLVDLLMPGKDGLHLVKEAKELYPKMKFIMISQVSCKDMIGKAYENGVEFYIYKPINAIEIENVVKKVVDIYEKENKLMDIENIFSRNKREKVEEVVDYETKIVQVLKRMGIIGQVGTKDIIQLVKYLLVRNKTMSDYTIKELCGYLTDNPKSMEQRIRRTAYTGMTNIANLGIDDYLNDVFVEFSNSVYDFKQVKRQMDYIKGKSIIMGSVNVKKFIDGIVFAAMDNGRI</sequence>
<dbReference type="PANTHER" id="PTHR44591">
    <property type="entry name" value="STRESS RESPONSE REGULATOR PROTEIN 1"/>
    <property type="match status" value="1"/>
</dbReference>
<keyword evidence="3" id="KW-0902">Two-component regulatory system</keyword>
<comment type="caution">
    <text evidence="7">The sequence shown here is derived from an EMBL/GenBank/DDBJ whole genome shotgun (WGS) entry which is preliminary data.</text>
</comment>
<evidence type="ECO:0000313" key="7">
    <source>
        <dbReference type="EMBL" id="PAB59116.1"/>
    </source>
</evidence>
<dbReference type="InterPro" id="IPR001789">
    <property type="entry name" value="Sig_transdc_resp-reg_receiver"/>
</dbReference>
<dbReference type="AlphaFoldDB" id="A0A267MHV4"/>
<dbReference type="GO" id="GO:0000160">
    <property type="term" value="P:phosphorelay signal transduction system"/>
    <property type="evidence" value="ECO:0007669"/>
    <property type="project" value="UniProtKB-KW"/>
</dbReference>
<reference evidence="7 8" key="1">
    <citation type="submission" date="2017-06" db="EMBL/GenBank/DDBJ databases">
        <title>Draft genome sequence of anaerobic fermentative bacterium Anaeromicrobium sediminis DY2726D isolated from West Pacific Ocean sediments.</title>
        <authorList>
            <person name="Zeng X."/>
        </authorList>
    </citation>
    <scope>NUCLEOTIDE SEQUENCE [LARGE SCALE GENOMIC DNA]</scope>
    <source>
        <strain evidence="7 8">DY2726D</strain>
    </source>
</reference>
<dbReference type="InterPro" id="IPR050595">
    <property type="entry name" value="Bact_response_regulator"/>
</dbReference>
<dbReference type="SMART" id="SM00448">
    <property type="entry name" value="REC"/>
    <property type="match status" value="1"/>
</dbReference>
<protein>
    <recommendedName>
        <fullName evidence="1">Stage 0 sporulation protein A homolog</fullName>
    </recommendedName>
</protein>